<dbReference type="AlphaFoldDB" id="G8YL41"/>
<dbReference type="SUPFAM" id="SSF159245">
    <property type="entry name" value="AttH-like"/>
    <property type="match status" value="1"/>
</dbReference>
<proteinExistence type="inferred from homology"/>
<dbReference type="GO" id="GO:0006979">
    <property type="term" value="P:response to oxidative stress"/>
    <property type="evidence" value="ECO:0007669"/>
    <property type="project" value="InterPro"/>
</dbReference>
<dbReference type="OrthoDB" id="2590239at2759"/>
<dbReference type="InterPro" id="IPR033394">
    <property type="entry name" value="Svf1-like_C"/>
</dbReference>
<sequence length="373" mass="41856">MMRWVQSGLSAVAGTAEPEYGKSAIHPVTDSIKEGVPAYRETTKEDFGWLKPSYTNVETQTFYFTCFKTGYVGFAQVIHSNVMGVHTTAQFTFRFYNSKGPEENNIWTSTKLEDFRTDGSNFYAKNLSIEISDDNTEYVLKSGVNEDSVVEMKFKRLVPGVIFGKDGTTLYGDDIQNPWGSMRHVFWPRCAVEGTVKSQDKTYDIEGYTMFVMAMQGMKPHHAAKAWNFLNFQSENFSAVQMEFTTPKSYANTKVNIAILTSNDKILVASINNSVVHKDSTVDEVGWPVPKSIVFNYDGVNSNLKASVSGELKHLVERVDVMAEIPQFVKTIVSGVAGARPYIYQYCDEMEADVEGHEKEKGVGYIEVTFISD</sequence>
<accession>G8YL41</accession>
<keyword evidence="7" id="KW-1185">Reference proteome</keyword>
<organism evidence="6 7">
    <name type="scientific">Pichia sorbitophila (strain ATCC MYA-4447 / BCRC 22081 / CBS 7064 / NBRC 10061 / NRRL Y-12695)</name>
    <name type="common">Hybrid yeast</name>
    <dbReference type="NCBI Taxonomy" id="559304"/>
    <lineage>
        <taxon>Eukaryota</taxon>
        <taxon>Fungi</taxon>
        <taxon>Dikarya</taxon>
        <taxon>Ascomycota</taxon>
        <taxon>Saccharomycotina</taxon>
        <taxon>Pichiomycetes</taxon>
        <taxon>Debaryomycetaceae</taxon>
        <taxon>Millerozyma</taxon>
    </lineage>
</organism>
<dbReference type="FunCoup" id="G8YL41">
    <property type="interactions" value="195"/>
</dbReference>
<evidence type="ECO:0000313" key="6">
    <source>
        <dbReference type="EMBL" id="CCE88775.1"/>
    </source>
</evidence>
<dbReference type="HOGENOM" id="CLU_030205_2_0_1"/>
<evidence type="ECO:0000256" key="3">
    <source>
        <dbReference type="ARBA" id="ARBA00022490"/>
    </source>
</evidence>
<dbReference type="Proteomes" id="UP000005222">
    <property type="component" value="Chromosome F"/>
</dbReference>
<dbReference type="PANTHER" id="PTHR47107:SF1">
    <property type="entry name" value="CERAMIDE-BINDING PROTEIN SVF1-RELATED"/>
    <property type="match status" value="1"/>
</dbReference>
<dbReference type="PANTHER" id="PTHR47107">
    <property type="entry name" value="SVF1-LIKE PROTEIN YDR222W-RELATED"/>
    <property type="match status" value="1"/>
</dbReference>
<dbReference type="GO" id="GO:0005737">
    <property type="term" value="C:cytoplasm"/>
    <property type="evidence" value="ECO:0007669"/>
    <property type="project" value="UniProtKB-SubCell"/>
</dbReference>
<comment type="similarity">
    <text evidence="2">Belongs to the SVF1 family.</text>
</comment>
<evidence type="ECO:0000313" key="7">
    <source>
        <dbReference type="Proteomes" id="UP000005222"/>
    </source>
</evidence>
<protein>
    <submittedName>
        <fullName evidence="6">Piso0_001555 protein</fullName>
    </submittedName>
</protein>
<dbReference type="InParanoid" id="G8YL41"/>
<evidence type="ECO:0000256" key="1">
    <source>
        <dbReference type="ARBA" id="ARBA00004496"/>
    </source>
</evidence>
<evidence type="ECO:0000259" key="5">
    <source>
        <dbReference type="Pfam" id="PF17187"/>
    </source>
</evidence>
<gene>
    <name evidence="6" type="primary">Piso0_001555</name>
    <name evidence="6" type="ORF">GNLVRS01_PISO0F08981g</name>
</gene>
<feature type="domain" description="Svf1-like C-terminal" evidence="5">
    <location>
        <begin position="218"/>
        <end position="372"/>
    </location>
</feature>
<dbReference type="OMA" id="AFWPRCV"/>
<name>G8YL41_PICSO</name>
<evidence type="ECO:0000256" key="2">
    <source>
        <dbReference type="ARBA" id="ARBA00009069"/>
    </source>
</evidence>
<dbReference type="InterPro" id="IPR013931">
    <property type="entry name" value="Svf1-like_N"/>
</dbReference>
<keyword evidence="3" id="KW-0963">Cytoplasm</keyword>
<evidence type="ECO:0000259" key="4">
    <source>
        <dbReference type="Pfam" id="PF08622"/>
    </source>
</evidence>
<dbReference type="eggNOG" id="ENOG502QQY3">
    <property type="taxonomic scope" value="Eukaryota"/>
</dbReference>
<dbReference type="InterPro" id="IPR051385">
    <property type="entry name" value="Ceramide-binding_SVF1"/>
</dbReference>
<dbReference type="Pfam" id="PF08622">
    <property type="entry name" value="Svf1"/>
    <property type="match status" value="1"/>
</dbReference>
<dbReference type="STRING" id="559304.G8YL41"/>
<feature type="domain" description="Svf1-like N-terminal" evidence="4">
    <location>
        <begin position="57"/>
        <end position="216"/>
    </location>
</feature>
<reference evidence="6 7" key="1">
    <citation type="journal article" date="2012" name="G3 (Bethesda)">
        <title>Pichia sorbitophila, an interspecies yeast hybrid reveals early steps of genome resolution following polyploidization.</title>
        <authorList>
            <person name="Leh Louis V."/>
            <person name="Despons L."/>
            <person name="Friedrich A."/>
            <person name="Martin T."/>
            <person name="Durrens P."/>
            <person name="Casaregola S."/>
            <person name="Neuveglise C."/>
            <person name="Fairhead C."/>
            <person name="Marck C."/>
            <person name="Cruz J.A."/>
            <person name="Straub M.L."/>
            <person name="Kugler V."/>
            <person name="Sacerdot C."/>
            <person name="Uzunov Z."/>
            <person name="Thierry A."/>
            <person name="Weiss S."/>
            <person name="Bleykasten C."/>
            <person name="De Montigny J."/>
            <person name="Jacques N."/>
            <person name="Jung P."/>
            <person name="Lemaire M."/>
            <person name="Mallet S."/>
            <person name="Morel G."/>
            <person name="Richard G.F."/>
            <person name="Sarkar A."/>
            <person name="Savel G."/>
            <person name="Schacherer J."/>
            <person name="Seret M.L."/>
            <person name="Talla E."/>
            <person name="Samson G."/>
            <person name="Jubin C."/>
            <person name="Poulain J."/>
            <person name="Vacherie B."/>
            <person name="Barbe V."/>
            <person name="Pelletier E."/>
            <person name="Sherman D.J."/>
            <person name="Westhof E."/>
            <person name="Weissenbach J."/>
            <person name="Baret P.V."/>
            <person name="Wincker P."/>
            <person name="Gaillardin C."/>
            <person name="Dujon B."/>
            <person name="Souciet J.L."/>
        </authorList>
    </citation>
    <scope>NUCLEOTIDE SEQUENCE [LARGE SCALE GENOMIC DNA]</scope>
    <source>
        <strain evidence="7">ATCC MYA-4447 / BCRC 22081 / CBS 7064 / NBRC 10061 / NRRL Y-12695</strain>
    </source>
</reference>
<comment type="subcellular location">
    <subcellularLocation>
        <location evidence="1">Cytoplasm</location>
    </subcellularLocation>
</comment>
<dbReference type="EMBL" id="FO082054">
    <property type="protein sequence ID" value="CCE88775.1"/>
    <property type="molecule type" value="Genomic_DNA"/>
</dbReference>
<dbReference type="Pfam" id="PF17187">
    <property type="entry name" value="Svf1_C"/>
    <property type="match status" value="1"/>
</dbReference>